<evidence type="ECO:0000313" key="2">
    <source>
        <dbReference type="Proteomes" id="UP001189624"/>
    </source>
</evidence>
<name>A0AA86VQB1_9FABA</name>
<protein>
    <submittedName>
        <fullName evidence="1">Uncharacterized protein</fullName>
    </submittedName>
</protein>
<dbReference type="AlphaFoldDB" id="A0AA86VQB1"/>
<dbReference type="EMBL" id="OY731402">
    <property type="protein sequence ID" value="CAJ1956222.1"/>
    <property type="molecule type" value="Genomic_DNA"/>
</dbReference>
<keyword evidence="2" id="KW-1185">Reference proteome</keyword>
<gene>
    <name evidence="1" type="ORF">AYBTSS11_LOCUS16542</name>
</gene>
<dbReference type="Proteomes" id="UP001189624">
    <property type="component" value="Chromosome 5"/>
</dbReference>
<sequence length="83" mass="9802">MAFATPTVPQKEQLWPWTTQVSSWLGSFNGHKLWASLCGCVNVTRHNDNAKRLQTRNYNHQRRLNLVPLMRPMNHWRKAYKIA</sequence>
<organism evidence="1 2">
    <name type="scientific">Sphenostylis stenocarpa</name>
    <dbReference type="NCBI Taxonomy" id="92480"/>
    <lineage>
        <taxon>Eukaryota</taxon>
        <taxon>Viridiplantae</taxon>
        <taxon>Streptophyta</taxon>
        <taxon>Embryophyta</taxon>
        <taxon>Tracheophyta</taxon>
        <taxon>Spermatophyta</taxon>
        <taxon>Magnoliopsida</taxon>
        <taxon>eudicotyledons</taxon>
        <taxon>Gunneridae</taxon>
        <taxon>Pentapetalae</taxon>
        <taxon>rosids</taxon>
        <taxon>fabids</taxon>
        <taxon>Fabales</taxon>
        <taxon>Fabaceae</taxon>
        <taxon>Papilionoideae</taxon>
        <taxon>50 kb inversion clade</taxon>
        <taxon>NPAAA clade</taxon>
        <taxon>indigoferoid/millettioid clade</taxon>
        <taxon>Phaseoleae</taxon>
        <taxon>Sphenostylis</taxon>
    </lineage>
</organism>
<proteinExistence type="predicted"/>
<evidence type="ECO:0000313" key="1">
    <source>
        <dbReference type="EMBL" id="CAJ1956222.1"/>
    </source>
</evidence>
<reference evidence="1" key="1">
    <citation type="submission" date="2023-10" db="EMBL/GenBank/DDBJ databases">
        <authorList>
            <person name="Domelevo Entfellner J.-B."/>
        </authorList>
    </citation>
    <scope>NUCLEOTIDE SEQUENCE</scope>
</reference>
<accession>A0AA86VQB1</accession>
<dbReference type="Gramene" id="rna-AYBTSS11_LOCUS16542">
    <property type="protein sequence ID" value="CAJ1956222.1"/>
    <property type="gene ID" value="gene-AYBTSS11_LOCUS16542"/>
</dbReference>